<protein>
    <submittedName>
        <fullName evidence="2">Uncharacterized protein</fullName>
    </submittedName>
</protein>
<evidence type="ECO:0000313" key="3">
    <source>
        <dbReference type="Proteomes" id="UP000045706"/>
    </source>
</evidence>
<evidence type="ECO:0000256" key="1">
    <source>
        <dbReference type="SAM" id="MobiDB-lite"/>
    </source>
</evidence>
<feature type="compositionally biased region" description="Basic residues" evidence="1">
    <location>
        <begin position="100"/>
        <end position="115"/>
    </location>
</feature>
<sequence length="146" mass="16115">PPPLVAAHEHPPRSAHQHSQARGQAQRVVVRRKGPALAPALRARRVVAAPRRRRPRRVPARRVCAAQHGHLEEPAALPLRQGQHVPDARAPLGAGQGAARARHSARRAGRRRQVLRRADLAAAVPPRRPPCARRRRRAAPPQVVRE</sequence>
<feature type="region of interest" description="Disordered" evidence="1">
    <location>
        <begin position="76"/>
        <end position="146"/>
    </location>
</feature>
<proteinExistence type="predicted"/>
<feature type="non-terminal residue" evidence="2">
    <location>
        <position position="146"/>
    </location>
</feature>
<organism evidence="2 3">
    <name type="scientific">Verticillium longisporum</name>
    <name type="common">Verticillium dahliae var. longisporum</name>
    <dbReference type="NCBI Taxonomy" id="100787"/>
    <lineage>
        <taxon>Eukaryota</taxon>
        <taxon>Fungi</taxon>
        <taxon>Dikarya</taxon>
        <taxon>Ascomycota</taxon>
        <taxon>Pezizomycotina</taxon>
        <taxon>Sordariomycetes</taxon>
        <taxon>Hypocreomycetidae</taxon>
        <taxon>Glomerellales</taxon>
        <taxon>Plectosphaerellaceae</taxon>
        <taxon>Verticillium</taxon>
    </lineage>
</organism>
<feature type="region of interest" description="Disordered" evidence="1">
    <location>
        <begin position="1"/>
        <end position="27"/>
    </location>
</feature>
<dbReference type="Proteomes" id="UP000045706">
    <property type="component" value="Unassembled WGS sequence"/>
</dbReference>
<feature type="non-terminal residue" evidence="2">
    <location>
        <position position="1"/>
    </location>
</feature>
<dbReference type="EMBL" id="CVQI01034948">
    <property type="protein sequence ID" value="CRK45617.1"/>
    <property type="molecule type" value="Genomic_DNA"/>
</dbReference>
<name>A0A0G4NGQ3_VERLO</name>
<reference evidence="3" key="1">
    <citation type="submission" date="2015-05" db="EMBL/GenBank/DDBJ databases">
        <authorList>
            <person name="Fogelqvist Johan"/>
        </authorList>
    </citation>
    <scope>NUCLEOTIDE SEQUENCE [LARGE SCALE GENOMIC DNA]</scope>
</reference>
<gene>
    <name evidence="2" type="ORF">BN1723_019776</name>
</gene>
<feature type="compositionally biased region" description="Low complexity" evidence="1">
    <location>
        <begin position="88"/>
        <end position="99"/>
    </location>
</feature>
<accession>A0A0G4NGQ3</accession>
<dbReference type="AlphaFoldDB" id="A0A0G4NGQ3"/>
<evidence type="ECO:0000313" key="2">
    <source>
        <dbReference type="EMBL" id="CRK45617.1"/>
    </source>
</evidence>